<evidence type="ECO:0000313" key="3">
    <source>
        <dbReference type="Proteomes" id="UP000190235"/>
    </source>
</evidence>
<keyword evidence="3" id="KW-1185">Reference proteome</keyword>
<dbReference type="SUPFAM" id="SSF54975">
    <property type="entry name" value="Acylphosphatase/BLUF domain-like"/>
    <property type="match status" value="1"/>
</dbReference>
<gene>
    <name evidence="2" type="ORF">SAMN05878281_1260</name>
</gene>
<dbReference type="EMBL" id="LT670848">
    <property type="protein sequence ID" value="SHM60548.1"/>
    <property type="molecule type" value="Genomic_DNA"/>
</dbReference>
<feature type="domain" description="BLUF" evidence="1">
    <location>
        <begin position="2"/>
        <end position="93"/>
    </location>
</feature>
<dbReference type="AlphaFoldDB" id="A0A1M7K5L6"/>
<dbReference type="SMART" id="SM01034">
    <property type="entry name" value="BLUF"/>
    <property type="match status" value="1"/>
</dbReference>
<dbReference type="InterPro" id="IPR036046">
    <property type="entry name" value="Acylphosphatase-like_dom_sf"/>
</dbReference>
<dbReference type="OrthoDB" id="1122028at2"/>
<name>A0A1M7K5L6_9FLAO</name>
<dbReference type="RefSeq" id="WP_079734468.1">
    <property type="nucleotide sequence ID" value="NZ_LT670848.1"/>
</dbReference>
<dbReference type="InterPro" id="IPR007024">
    <property type="entry name" value="BLUF_domain"/>
</dbReference>
<dbReference type="Gene3D" id="3.30.70.100">
    <property type="match status" value="1"/>
</dbReference>
<dbReference type="PROSITE" id="PS50925">
    <property type="entry name" value="BLUF"/>
    <property type="match status" value="1"/>
</dbReference>
<evidence type="ECO:0000259" key="1">
    <source>
        <dbReference type="PROSITE" id="PS50925"/>
    </source>
</evidence>
<accession>A0A1M7K5L6</accession>
<dbReference type="GO" id="GO:0071949">
    <property type="term" value="F:FAD binding"/>
    <property type="evidence" value="ECO:0007669"/>
    <property type="project" value="InterPro"/>
</dbReference>
<dbReference type="Pfam" id="PF04940">
    <property type="entry name" value="BLUF"/>
    <property type="match status" value="1"/>
</dbReference>
<protein>
    <submittedName>
        <fullName evidence="2">Sensors of blue-light using FAD</fullName>
    </submittedName>
</protein>
<dbReference type="Proteomes" id="UP000190235">
    <property type="component" value="Chromosome I"/>
</dbReference>
<reference evidence="3" key="1">
    <citation type="submission" date="2016-11" db="EMBL/GenBank/DDBJ databases">
        <authorList>
            <person name="Varghese N."/>
            <person name="Submissions S."/>
        </authorList>
    </citation>
    <scope>NUCLEOTIDE SEQUENCE [LARGE SCALE GENOMIC DNA]</scope>
    <source>
        <strain evidence="3">ACAM 48</strain>
    </source>
</reference>
<organism evidence="2 3">
    <name type="scientific">Salegentibacter salegens</name>
    <dbReference type="NCBI Taxonomy" id="143223"/>
    <lineage>
        <taxon>Bacteria</taxon>
        <taxon>Pseudomonadati</taxon>
        <taxon>Bacteroidota</taxon>
        <taxon>Flavobacteriia</taxon>
        <taxon>Flavobacteriales</taxon>
        <taxon>Flavobacteriaceae</taxon>
        <taxon>Salegentibacter</taxon>
    </lineage>
</organism>
<sequence>MLKYIAYVSRQSHVITDRALKELLEKARNNNTAIAVTGMLIYFHGSFIQYLEGEEENVDWLYSKIAKDKRHQNITELDSGFSKERAFSDWSMAFKKLQKDEAFEILGYKDLETEQLFENYQSQDEHPALSLLNNYVKNL</sequence>
<dbReference type="GO" id="GO:0009882">
    <property type="term" value="F:blue light photoreceptor activity"/>
    <property type="evidence" value="ECO:0007669"/>
    <property type="project" value="InterPro"/>
</dbReference>
<proteinExistence type="predicted"/>
<evidence type="ECO:0000313" key="2">
    <source>
        <dbReference type="EMBL" id="SHM60548.1"/>
    </source>
</evidence>
<dbReference type="STRING" id="143223.SAMN05878281_1260"/>